<dbReference type="Proteomes" id="UP000305948">
    <property type="component" value="Unassembled WGS sequence"/>
</dbReference>
<sequence>MHSTFIFTLALACLTLALANPLKRQDTCVCTSPTGCPGGCGTVEGIGAACSNYDFCDNAPPVACGACEGHTGNCGVDSQGACFLALVVNVDAIGMVDWDSMMDVTDTILR</sequence>
<evidence type="ECO:0000313" key="3">
    <source>
        <dbReference type="Proteomes" id="UP000305948"/>
    </source>
</evidence>
<gene>
    <name evidence="2" type="ORF">OE88DRAFT_1740447</name>
</gene>
<keyword evidence="3" id="KW-1185">Reference proteome</keyword>
<reference evidence="2 3" key="1">
    <citation type="journal article" date="2019" name="Nat. Ecol. Evol.">
        <title>Megaphylogeny resolves global patterns of mushroom evolution.</title>
        <authorList>
            <person name="Varga T."/>
            <person name="Krizsan K."/>
            <person name="Foldi C."/>
            <person name="Dima B."/>
            <person name="Sanchez-Garcia M."/>
            <person name="Sanchez-Ramirez S."/>
            <person name="Szollosi G.J."/>
            <person name="Szarkandi J.G."/>
            <person name="Papp V."/>
            <person name="Albert L."/>
            <person name="Andreopoulos W."/>
            <person name="Angelini C."/>
            <person name="Antonin V."/>
            <person name="Barry K.W."/>
            <person name="Bougher N.L."/>
            <person name="Buchanan P."/>
            <person name="Buyck B."/>
            <person name="Bense V."/>
            <person name="Catcheside P."/>
            <person name="Chovatia M."/>
            <person name="Cooper J."/>
            <person name="Damon W."/>
            <person name="Desjardin D."/>
            <person name="Finy P."/>
            <person name="Geml J."/>
            <person name="Haridas S."/>
            <person name="Hughes K."/>
            <person name="Justo A."/>
            <person name="Karasinski D."/>
            <person name="Kautmanova I."/>
            <person name="Kiss B."/>
            <person name="Kocsube S."/>
            <person name="Kotiranta H."/>
            <person name="LaButti K.M."/>
            <person name="Lechner B.E."/>
            <person name="Liimatainen K."/>
            <person name="Lipzen A."/>
            <person name="Lukacs Z."/>
            <person name="Mihaltcheva S."/>
            <person name="Morgado L.N."/>
            <person name="Niskanen T."/>
            <person name="Noordeloos M.E."/>
            <person name="Ohm R.A."/>
            <person name="Ortiz-Santana B."/>
            <person name="Ovrebo C."/>
            <person name="Racz N."/>
            <person name="Riley R."/>
            <person name="Savchenko A."/>
            <person name="Shiryaev A."/>
            <person name="Soop K."/>
            <person name="Spirin V."/>
            <person name="Szebenyi C."/>
            <person name="Tomsovsky M."/>
            <person name="Tulloss R.E."/>
            <person name="Uehling J."/>
            <person name="Grigoriev I.V."/>
            <person name="Vagvolgyi C."/>
            <person name="Papp T."/>
            <person name="Martin F.M."/>
            <person name="Miettinen O."/>
            <person name="Hibbett D.S."/>
            <person name="Nagy L.G."/>
        </authorList>
    </citation>
    <scope>NUCLEOTIDE SEQUENCE [LARGE SCALE GENOMIC DNA]</scope>
    <source>
        <strain evidence="2 3">OMC1185</strain>
    </source>
</reference>
<proteinExistence type="predicted"/>
<organism evidence="2 3">
    <name type="scientific">Heliocybe sulcata</name>
    <dbReference type="NCBI Taxonomy" id="5364"/>
    <lineage>
        <taxon>Eukaryota</taxon>
        <taxon>Fungi</taxon>
        <taxon>Dikarya</taxon>
        <taxon>Basidiomycota</taxon>
        <taxon>Agaricomycotina</taxon>
        <taxon>Agaricomycetes</taxon>
        <taxon>Gloeophyllales</taxon>
        <taxon>Gloeophyllaceae</taxon>
        <taxon>Heliocybe</taxon>
    </lineage>
</organism>
<keyword evidence="1" id="KW-0732">Signal</keyword>
<dbReference type="EMBL" id="ML213548">
    <property type="protein sequence ID" value="TFK45293.1"/>
    <property type="molecule type" value="Genomic_DNA"/>
</dbReference>
<evidence type="ECO:0000313" key="2">
    <source>
        <dbReference type="EMBL" id="TFK45293.1"/>
    </source>
</evidence>
<name>A0A5C3MKQ3_9AGAM</name>
<dbReference type="AlphaFoldDB" id="A0A5C3MKQ3"/>
<feature type="signal peptide" evidence="1">
    <location>
        <begin position="1"/>
        <end position="19"/>
    </location>
</feature>
<accession>A0A5C3MKQ3</accession>
<feature type="chain" id="PRO_5022871427" evidence="1">
    <location>
        <begin position="20"/>
        <end position="110"/>
    </location>
</feature>
<evidence type="ECO:0000256" key="1">
    <source>
        <dbReference type="SAM" id="SignalP"/>
    </source>
</evidence>
<protein>
    <submittedName>
        <fullName evidence="2">Uncharacterized protein</fullName>
    </submittedName>
</protein>